<gene>
    <name evidence="1" type="ORF">QE152_g7744</name>
</gene>
<dbReference type="InterPro" id="IPR021109">
    <property type="entry name" value="Peptidase_aspartic_dom_sf"/>
</dbReference>
<protein>
    <recommendedName>
        <fullName evidence="3">Retropepsins domain-containing protein</fullName>
    </recommendedName>
</protein>
<name>A0AAW1M929_POPJA</name>
<dbReference type="AlphaFoldDB" id="A0AAW1M929"/>
<evidence type="ECO:0000313" key="2">
    <source>
        <dbReference type="Proteomes" id="UP001458880"/>
    </source>
</evidence>
<dbReference type="CDD" id="cd05481">
    <property type="entry name" value="retropepsin_like_LTR_1"/>
    <property type="match status" value="1"/>
</dbReference>
<evidence type="ECO:0008006" key="3">
    <source>
        <dbReference type="Google" id="ProtNLM"/>
    </source>
</evidence>
<sequence length="282" mass="32183">MDKWPSSEQDKKIKTFFTALGYMVASDMDKWPSSEQDKKIKTFFTALGSNALTKYNRFQLTADERQSIDTVIEAIRKKLSSKKVKKIIQCDDSEGSEVEEKVYKIDKIIDYSEQGGGVLAELEFWVNKQWKNYSEQGGGVLAELEFWVNKQWKNIKCELDTGATVCVIGKDILKKNFGENIVISKTNHKLQGFGGSKIPLIGEIYLRCKVKNRKYDIKFMVVNVDHEPLLSAKCCKALGLINFCSVILSDKNVDFYKRGAQNFIGRYEAASLNMENYLEKSI</sequence>
<accession>A0AAW1M929</accession>
<organism evidence="1 2">
    <name type="scientific">Popillia japonica</name>
    <name type="common">Japanese beetle</name>
    <dbReference type="NCBI Taxonomy" id="7064"/>
    <lineage>
        <taxon>Eukaryota</taxon>
        <taxon>Metazoa</taxon>
        <taxon>Ecdysozoa</taxon>
        <taxon>Arthropoda</taxon>
        <taxon>Hexapoda</taxon>
        <taxon>Insecta</taxon>
        <taxon>Pterygota</taxon>
        <taxon>Neoptera</taxon>
        <taxon>Endopterygota</taxon>
        <taxon>Coleoptera</taxon>
        <taxon>Polyphaga</taxon>
        <taxon>Scarabaeiformia</taxon>
        <taxon>Scarabaeidae</taxon>
        <taxon>Rutelinae</taxon>
        <taxon>Popillia</taxon>
    </lineage>
</organism>
<dbReference type="SUPFAM" id="SSF50630">
    <property type="entry name" value="Acid proteases"/>
    <property type="match status" value="1"/>
</dbReference>
<dbReference type="Gene3D" id="2.40.70.10">
    <property type="entry name" value="Acid Proteases"/>
    <property type="match status" value="1"/>
</dbReference>
<proteinExistence type="predicted"/>
<keyword evidence="2" id="KW-1185">Reference proteome</keyword>
<evidence type="ECO:0000313" key="1">
    <source>
        <dbReference type="EMBL" id="KAK9744521.1"/>
    </source>
</evidence>
<dbReference type="Proteomes" id="UP001458880">
    <property type="component" value="Unassembled WGS sequence"/>
</dbReference>
<comment type="caution">
    <text evidence="1">The sequence shown here is derived from an EMBL/GenBank/DDBJ whole genome shotgun (WGS) entry which is preliminary data.</text>
</comment>
<reference evidence="1 2" key="1">
    <citation type="journal article" date="2024" name="BMC Genomics">
        <title>De novo assembly and annotation of Popillia japonica's genome with initial clues to its potential as an invasive pest.</title>
        <authorList>
            <person name="Cucini C."/>
            <person name="Boschi S."/>
            <person name="Funari R."/>
            <person name="Cardaioli E."/>
            <person name="Iannotti N."/>
            <person name="Marturano G."/>
            <person name="Paoli F."/>
            <person name="Bruttini M."/>
            <person name="Carapelli A."/>
            <person name="Frati F."/>
            <person name="Nardi F."/>
        </authorList>
    </citation>
    <scope>NUCLEOTIDE SEQUENCE [LARGE SCALE GENOMIC DNA]</scope>
    <source>
        <strain evidence="1">DMR45628</strain>
    </source>
</reference>
<dbReference type="EMBL" id="JASPKY010000057">
    <property type="protein sequence ID" value="KAK9744521.1"/>
    <property type="molecule type" value="Genomic_DNA"/>
</dbReference>